<evidence type="ECO:0000313" key="2">
    <source>
        <dbReference type="EMBL" id="MPQ44200.1"/>
    </source>
</evidence>
<protein>
    <submittedName>
        <fullName evidence="2">DUF1659 domain-containing protein</fullName>
    </submittedName>
</protein>
<reference evidence="2 3" key="1">
    <citation type="submission" date="2019-10" db="EMBL/GenBank/DDBJ databases">
        <title>The Genome Sequence of Clostridium tarantellae Isolated from Fish Brain.</title>
        <authorList>
            <person name="Bano L."/>
            <person name="Kiel M."/>
            <person name="Sales G."/>
            <person name="Doxey A.C."/>
            <person name="Mansfield M.J."/>
            <person name="Schiavone M."/>
            <person name="Rossetto O."/>
            <person name="Pirazzini M."/>
            <person name="Dobrindt U."/>
            <person name="Montecucco C."/>
        </authorList>
    </citation>
    <scope>NUCLEOTIDE SEQUENCE [LARGE SCALE GENOMIC DNA]</scope>
    <source>
        <strain evidence="2 3">DSM 3997</strain>
    </source>
</reference>
<name>A0A6I1MMK9_9CLOT</name>
<evidence type="ECO:0000313" key="3">
    <source>
        <dbReference type="Proteomes" id="UP000430345"/>
    </source>
</evidence>
<dbReference type="Pfam" id="PF07872">
    <property type="entry name" value="DUF1659"/>
    <property type="match status" value="1"/>
</dbReference>
<keyword evidence="3" id="KW-1185">Reference proteome</keyword>
<evidence type="ECO:0000259" key="1">
    <source>
        <dbReference type="Pfam" id="PF07872"/>
    </source>
</evidence>
<accession>A0A6I1MMK9</accession>
<dbReference type="RefSeq" id="WP_152890471.1">
    <property type="nucleotide sequence ID" value="NZ_WHJC01000167.1"/>
</dbReference>
<feature type="domain" description="DUF1659" evidence="1">
    <location>
        <begin position="5"/>
        <end position="70"/>
    </location>
</feature>
<dbReference type="AlphaFoldDB" id="A0A6I1MMK9"/>
<dbReference type="Proteomes" id="UP000430345">
    <property type="component" value="Unassembled WGS sequence"/>
</dbReference>
<comment type="caution">
    <text evidence="2">The sequence shown here is derived from an EMBL/GenBank/DDBJ whole genome shotgun (WGS) entry which is preliminary data.</text>
</comment>
<dbReference type="OrthoDB" id="1955198at2"/>
<dbReference type="EMBL" id="WHJC01000167">
    <property type="protein sequence ID" value="MPQ44200.1"/>
    <property type="molecule type" value="Genomic_DNA"/>
</dbReference>
<gene>
    <name evidence="2" type="ORF">GBZ86_10540</name>
</gene>
<sequence>MASFIKNKRSFSLEYQIGVDDKGNPVFFNEKFDNVKVTATDDQIYTLGNAVATVLVANGAKVKVKDSYGISTEI</sequence>
<dbReference type="InterPro" id="IPR012454">
    <property type="entry name" value="DUF1659"/>
</dbReference>
<proteinExistence type="predicted"/>
<organism evidence="2 3">
    <name type="scientific">Clostridium tarantellae</name>
    <dbReference type="NCBI Taxonomy" id="39493"/>
    <lineage>
        <taxon>Bacteria</taxon>
        <taxon>Bacillati</taxon>
        <taxon>Bacillota</taxon>
        <taxon>Clostridia</taxon>
        <taxon>Eubacteriales</taxon>
        <taxon>Clostridiaceae</taxon>
        <taxon>Clostridium</taxon>
    </lineage>
</organism>